<protein>
    <submittedName>
        <fullName evidence="1">Uncharacterized protein</fullName>
    </submittedName>
</protein>
<sequence length="125" mass="14503">MRTPGSPHKQYKVNINILNAMHAMVHELRDKNTVYIEELKIHSSCKLDIYKMYTCRKHPVLSIISMIKLYKIKKCCINSKNMANVTRLTFSLVCSLDRVTFHKAKLLIGIRIVNQIRLSICVNTI</sequence>
<name>A0AAD9L562_RIDPI</name>
<dbReference type="AlphaFoldDB" id="A0AAD9L562"/>
<proteinExistence type="predicted"/>
<dbReference type="EMBL" id="JAODUO010000324">
    <property type="protein sequence ID" value="KAK2183080.1"/>
    <property type="molecule type" value="Genomic_DNA"/>
</dbReference>
<keyword evidence="2" id="KW-1185">Reference proteome</keyword>
<gene>
    <name evidence="1" type="ORF">NP493_324g03030</name>
</gene>
<accession>A0AAD9L562</accession>
<evidence type="ECO:0000313" key="1">
    <source>
        <dbReference type="EMBL" id="KAK2183080.1"/>
    </source>
</evidence>
<organism evidence="1 2">
    <name type="scientific">Ridgeia piscesae</name>
    <name type="common">Tubeworm</name>
    <dbReference type="NCBI Taxonomy" id="27915"/>
    <lineage>
        <taxon>Eukaryota</taxon>
        <taxon>Metazoa</taxon>
        <taxon>Spiralia</taxon>
        <taxon>Lophotrochozoa</taxon>
        <taxon>Annelida</taxon>
        <taxon>Polychaeta</taxon>
        <taxon>Sedentaria</taxon>
        <taxon>Canalipalpata</taxon>
        <taxon>Sabellida</taxon>
        <taxon>Siboglinidae</taxon>
        <taxon>Ridgeia</taxon>
    </lineage>
</organism>
<comment type="caution">
    <text evidence="1">The sequence shown here is derived from an EMBL/GenBank/DDBJ whole genome shotgun (WGS) entry which is preliminary data.</text>
</comment>
<dbReference type="Proteomes" id="UP001209878">
    <property type="component" value="Unassembled WGS sequence"/>
</dbReference>
<evidence type="ECO:0000313" key="2">
    <source>
        <dbReference type="Proteomes" id="UP001209878"/>
    </source>
</evidence>
<reference evidence="1" key="1">
    <citation type="journal article" date="2023" name="Mol. Biol. Evol.">
        <title>Third-Generation Sequencing Reveals the Adaptive Role of the Epigenome in Three Deep-Sea Polychaetes.</title>
        <authorList>
            <person name="Perez M."/>
            <person name="Aroh O."/>
            <person name="Sun Y."/>
            <person name="Lan Y."/>
            <person name="Juniper S.K."/>
            <person name="Young C.R."/>
            <person name="Angers B."/>
            <person name="Qian P.Y."/>
        </authorList>
    </citation>
    <scope>NUCLEOTIDE SEQUENCE</scope>
    <source>
        <strain evidence="1">R07B-5</strain>
    </source>
</reference>